<accession>C0FSA2</accession>
<dbReference type="AlphaFoldDB" id="C0FSA2"/>
<keyword evidence="1" id="KW-1133">Transmembrane helix</keyword>
<sequence>MYSKEYENVITQLYFNEKISDGKMTEEEAAKTLFYICIQTVIITIMIRWLQEQFRENSRCMYISFREMRSTLM</sequence>
<dbReference type="EMBL" id="ACFY01000061">
    <property type="protein sequence ID" value="EEG94490.1"/>
    <property type="molecule type" value="Genomic_DNA"/>
</dbReference>
<proteinExistence type="predicted"/>
<reference evidence="2 3" key="1">
    <citation type="submission" date="2009-02" db="EMBL/GenBank/DDBJ databases">
        <authorList>
            <person name="Fulton L."/>
            <person name="Clifton S."/>
            <person name="Fulton B."/>
            <person name="Xu J."/>
            <person name="Minx P."/>
            <person name="Pepin K.H."/>
            <person name="Johnson M."/>
            <person name="Bhonagiri V."/>
            <person name="Nash W.E."/>
            <person name="Mardis E.R."/>
            <person name="Wilson R.K."/>
        </authorList>
    </citation>
    <scope>NUCLEOTIDE SEQUENCE [LARGE SCALE GENOMIC DNA]</scope>
    <source>
        <strain evidence="2 3">DSM 16841</strain>
    </source>
</reference>
<gene>
    <name evidence="2" type="ORF">ROSEINA2194_01618</name>
</gene>
<reference evidence="2 3" key="2">
    <citation type="submission" date="2009-03" db="EMBL/GenBank/DDBJ databases">
        <title>Draft genome sequence of Roseburia inulinivorans (DSM 16841).</title>
        <authorList>
            <person name="Sudarsanam P."/>
            <person name="Ley R."/>
            <person name="Guruge J."/>
            <person name="Turnbaugh P.J."/>
            <person name="Mahowald M."/>
            <person name="Liep D."/>
            <person name="Gordon J."/>
        </authorList>
    </citation>
    <scope>NUCLEOTIDE SEQUENCE [LARGE SCALE GENOMIC DNA]</scope>
    <source>
        <strain evidence="2 3">DSM 16841</strain>
    </source>
</reference>
<evidence type="ECO:0000313" key="3">
    <source>
        <dbReference type="Proteomes" id="UP000003561"/>
    </source>
</evidence>
<evidence type="ECO:0000313" key="2">
    <source>
        <dbReference type="EMBL" id="EEG94490.1"/>
    </source>
</evidence>
<name>C0FSA2_9FIRM</name>
<feature type="transmembrane region" description="Helical" evidence="1">
    <location>
        <begin position="32"/>
        <end position="50"/>
    </location>
</feature>
<keyword evidence="1" id="KW-0472">Membrane</keyword>
<evidence type="ECO:0000256" key="1">
    <source>
        <dbReference type="SAM" id="Phobius"/>
    </source>
</evidence>
<organism evidence="2 3">
    <name type="scientific">Roseburia inulinivorans DSM 16841</name>
    <dbReference type="NCBI Taxonomy" id="622312"/>
    <lineage>
        <taxon>Bacteria</taxon>
        <taxon>Bacillati</taxon>
        <taxon>Bacillota</taxon>
        <taxon>Clostridia</taxon>
        <taxon>Lachnospirales</taxon>
        <taxon>Lachnospiraceae</taxon>
        <taxon>Roseburia</taxon>
    </lineage>
</organism>
<keyword evidence="1" id="KW-0812">Transmembrane</keyword>
<dbReference type="Proteomes" id="UP000003561">
    <property type="component" value="Unassembled WGS sequence"/>
</dbReference>
<comment type="caution">
    <text evidence="2">The sequence shown here is derived from an EMBL/GenBank/DDBJ whole genome shotgun (WGS) entry which is preliminary data.</text>
</comment>
<protein>
    <submittedName>
        <fullName evidence="2">Uncharacterized protein</fullName>
    </submittedName>
</protein>